<keyword evidence="2" id="KW-1185">Reference proteome</keyword>
<name>A0ABQ8HUY4_9ROSI</name>
<evidence type="ECO:0000313" key="2">
    <source>
        <dbReference type="Proteomes" id="UP000827721"/>
    </source>
</evidence>
<evidence type="ECO:0008006" key="3">
    <source>
        <dbReference type="Google" id="ProtNLM"/>
    </source>
</evidence>
<gene>
    <name evidence="1" type="ORF">JRO89_XS07G0226200</name>
</gene>
<accession>A0ABQ8HUY4</accession>
<reference evidence="1 2" key="1">
    <citation type="submission" date="2021-02" db="EMBL/GenBank/DDBJ databases">
        <title>Plant Genome Project.</title>
        <authorList>
            <person name="Zhang R.-G."/>
        </authorList>
    </citation>
    <scope>NUCLEOTIDE SEQUENCE [LARGE SCALE GENOMIC DNA]</scope>
    <source>
        <tissue evidence="1">Leaves</tissue>
    </source>
</reference>
<evidence type="ECO:0000313" key="1">
    <source>
        <dbReference type="EMBL" id="KAH7568062.1"/>
    </source>
</evidence>
<protein>
    <recommendedName>
        <fullName evidence="3">DUF4283 domain-containing protein</fullName>
    </recommendedName>
</protein>
<sequence length="280" mass="30645">MGGPWSFDGSLLVLVEPRGDGALSSLKFNKVAFWIQIHNIYITCMDKEIGWMLGEQIGIVSKIDVGATGDCIKGHDDSIMLSRYGRPLEYYFRCDRLGHNVRECPQSCTDDRVSSLNLHNFGEWLRAPSPTKPRNIRTLTHMHANNYGVGGDSQTILGVACKASVDADGFVKIDYRYGLECLVARVVQASLPASVFPSTVMMDSSLDKIVAPNAAGYGVHSSLIISTVVAYSVQTEADLVESDNVLQEKKMGMTVLADSFNILPAVSHNVVSSDKAFEKY</sequence>
<dbReference type="Proteomes" id="UP000827721">
    <property type="component" value="Unassembled WGS sequence"/>
</dbReference>
<organism evidence="1 2">
    <name type="scientific">Xanthoceras sorbifolium</name>
    <dbReference type="NCBI Taxonomy" id="99658"/>
    <lineage>
        <taxon>Eukaryota</taxon>
        <taxon>Viridiplantae</taxon>
        <taxon>Streptophyta</taxon>
        <taxon>Embryophyta</taxon>
        <taxon>Tracheophyta</taxon>
        <taxon>Spermatophyta</taxon>
        <taxon>Magnoliopsida</taxon>
        <taxon>eudicotyledons</taxon>
        <taxon>Gunneridae</taxon>
        <taxon>Pentapetalae</taxon>
        <taxon>rosids</taxon>
        <taxon>malvids</taxon>
        <taxon>Sapindales</taxon>
        <taxon>Sapindaceae</taxon>
        <taxon>Xanthoceroideae</taxon>
        <taxon>Xanthoceras</taxon>
    </lineage>
</organism>
<comment type="caution">
    <text evidence="1">The sequence shown here is derived from an EMBL/GenBank/DDBJ whole genome shotgun (WGS) entry which is preliminary data.</text>
</comment>
<proteinExistence type="predicted"/>
<dbReference type="EMBL" id="JAFEMO010000007">
    <property type="protein sequence ID" value="KAH7568062.1"/>
    <property type="molecule type" value="Genomic_DNA"/>
</dbReference>